<dbReference type="AlphaFoldDB" id="A0A644UII1"/>
<sequence length="49" mass="5320">MPCSCGGDCEASPYVHFIMTGFEIEKGKTAITDNVIQEVVDQITSKVRA</sequence>
<accession>A0A644UII1</accession>
<organism evidence="1">
    <name type="scientific">bioreactor metagenome</name>
    <dbReference type="NCBI Taxonomy" id="1076179"/>
    <lineage>
        <taxon>unclassified sequences</taxon>
        <taxon>metagenomes</taxon>
        <taxon>ecological metagenomes</taxon>
    </lineage>
</organism>
<proteinExistence type="predicted"/>
<reference evidence="1" key="1">
    <citation type="submission" date="2019-08" db="EMBL/GenBank/DDBJ databases">
        <authorList>
            <person name="Kucharzyk K."/>
            <person name="Murdoch R.W."/>
            <person name="Higgins S."/>
            <person name="Loffler F."/>
        </authorList>
    </citation>
    <scope>NUCLEOTIDE SEQUENCE</scope>
</reference>
<comment type="caution">
    <text evidence="1">The sequence shown here is derived from an EMBL/GenBank/DDBJ whole genome shotgun (WGS) entry which is preliminary data.</text>
</comment>
<evidence type="ECO:0000313" key="1">
    <source>
        <dbReference type="EMBL" id="MPL78613.1"/>
    </source>
</evidence>
<protein>
    <submittedName>
        <fullName evidence="1">Uncharacterized protein</fullName>
    </submittedName>
</protein>
<dbReference type="EMBL" id="VSSQ01000118">
    <property type="protein sequence ID" value="MPL78613.1"/>
    <property type="molecule type" value="Genomic_DNA"/>
</dbReference>
<name>A0A644UII1_9ZZZZ</name>
<gene>
    <name evidence="1" type="ORF">SDC9_24483</name>
</gene>